<dbReference type="AlphaFoldDB" id="A0AAV5C8Q7"/>
<name>A0AAV5C8Q7_ELECO</name>
<reference evidence="2" key="2">
    <citation type="submission" date="2021-12" db="EMBL/GenBank/DDBJ databases">
        <title>Resequencing data analysis of finger millet.</title>
        <authorList>
            <person name="Hatakeyama M."/>
            <person name="Aluri S."/>
            <person name="Balachadran M.T."/>
            <person name="Sivarajan S.R."/>
            <person name="Poveda L."/>
            <person name="Shimizu-Inatsugi R."/>
            <person name="Schlapbach R."/>
            <person name="Sreeman S.M."/>
            <person name="Shimizu K.K."/>
        </authorList>
    </citation>
    <scope>NUCLEOTIDE SEQUENCE</scope>
</reference>
<evidence type="ECO:0000313" key="2">
    <source>
        <dbReference type="EMBL" id="GJM94542.1"/>
    </source>
</evidence>
<feature type="compositionally biased region" description="Low complexity" evidence="1">
    <location>
        <begin position="1"/>
        <end position="27"/>
    </location>
</feature>
<evidence type="ECO:0000313" key="3">
    <source>
        <dbReference type="Proteomes" id="UP001054889"/>
    </source>
</evidence>
<protein>
    <submittedName>
        <fullName evidence="2">Uncharacterized protein</fullName>
    </submittedName>
</protein>
<keyword evidence="3" id="KW-1185">Reference proteome</keyword>
<comment type="caution">
    <text evidence="2">The sequence shown here is derived from an EMBL/GenBank/DDBJ whole genome shotgun (WGS) entry which is preliminary data.</text>
</comment>
<sequence>MSSGSACCSPSSATFRGSSMPSTPSPSIIKTNLAHRCPSLHHQLDRPYTIASIVALSS</sequence>
<proteinExistence type="predicted"/>
<feature type="region of interest" description="Disordered" evidence="1">
    <location>
        <begin position="1"/>
        <end position="28"/>
    </location>
</feature>
<gene>
    <name evidence="2" type="primary">ga11194</name>
    <name evidence="2" type="ORF">PR202_ga11194</name>
</gene>
<evidence type="ECO:0000256" key="1">
    <source>
        <dbReference type="SAM" id="MobiDB-lite"/>
    </source>
</evidence>
<reference evidence="2" key="1">
    <citation type="journal article" date="2018" name="DNA Res.">
        <title>Multiple hybrid de novo genome assembly of finger millet, an orphan allotetraploid crop.</title>
        <authorList>
            <person name="Hatakeyama M."/>
            <person name="Aluri S."/>
            <person name="Balachadran M.T."/>
            <person name="Sivarajan S.R."/>
            <person name="Patrignani A."/>
            <person name="Gruter S."/>
            <person name="Poveda L."/>
            <person name="Shimizu-Inatsugi R."/>
            <person name="Baeten J."/>
            <person name="Francoijs K.J."/>
            <person name="Nataraja K.N."/>
            <person name="Reddy Y.A.N."/>
            <person name="Phadnis S."/>
            <person name="Ravikumar R.L."/>
            <person name="Schlapbach R."/>
            <person name="Sreeman S.M."/>
            <person name="Shimizu K.K."/>
        </authorList>
    </citation>
    <scope>NUCLEOTIDE SEQUENCE</scope>
</reference>
<dbReference type="EMBL" id="BQKI01000005">
    <property type="protein sequence ID" value="GJM94542.1"/>
    <property type="molecule type" value="Genomic_DNA"/>
</dbReference>
<organism evidence="2 3">
    <name type="scientific">Eleusine coracana subsp. coracana</name>
    <dbReference type="NCBI Taxonomy" id="191504"/>
    <lineage>
        <taxon>Eukaryota</taxon>
        <taxon>Viridiplantae</taxon>
        <taxon>Streptophyta</taxon>
        <taxon>Embryophyta</taxon>
        <taxon>Tracheophyta</taxon>
        <taxon>Spermatophyta</taxon>
        <taxon>Magnoliopsida</taxon>
        <taxon>Liliopsida</taxon>
        <taxon>Poales</taxon>
        <taxon>Poaceae</taxon>
        <taxon>PACMAD clade</taxon>
        <taxon>Chloridoideae</taxon>
        <taxon>Cynodonteae</taxon>
        <taxon>Eleusininae</taxon>
        <taxon>Eleusine</taxon>
    </lineage>
</organism>
<dbReference type="Proteomes" id="UP001054889">
    <property type="component" value="Unassembled WGS sequence"/>
</dbReference>
<accession>A0AAV5C8Q7</accession>